<comment type="caution">
    <text evidence="1">The sequence shown here is derived from an EMBL/GenBank/DDBJ whole genome shotgun (WGS) entry which is preliminary data.</text>
</comment>
<sequence length="136" mass="15339">MPTPVQIKIIHTLKGALNLDEDTYRDVLATYGVASSKDLTPRKTLQLIQDLETKAQAAGVWKSKRKDFNPKNGADAMTMKIRALWAELHKAGKVEANTETALAAYVKRMTSRDSIRWCTTAQKIVLIEALKKWLER</sequence>
<organism evidence="1 2">
    <name type="scientific">Geoanaerobacter pelophilus</name>
    <dbReference type="NCBI Taxonomy" id="60036"/>
    <lineage>
        <taxon>Bacteria</taxon>
        <taxon>Pseudomonadati</taxon>
        <taxon>Thermodesulfobacteriota</taxon>
        <taxon>Desulfuromonadia</taxon>
        <taxon>Geobacterales</taxon>
        <taxon>Geobacteraceae</taxon>
        <taxon>Geoanaerobacter</taxon>
    </lineage>
</organism>
<protein>
    <submittedName>
        <fullName evidence="1">DUF1018 domain-containing protein</fullName>
    </submittedName>
</protein>
<name>A0AAW4L9U8_9BACT</name>
<dbReference type="Pfam" id="PF06252">
    <property type="entry name" value="GemA"/>
    <property type="match status" value="1"/>
</dbReference>
<proteinExistence type="predicted"/>
<dbReference type="EMBL" id="JAHCVJ010000011">
    <property type="protein sequence ID" value="MBT0666365.1"/>
    <property type="molecule type" value="Genomic_DNA"/>
</dbReference>
<dbReference type="RefSeq" id="WP_214173139.1">
    <property type="nucleotide sequence ID" value="NZ_JAHCVJ010000011.1"/>
</dbReference>
<dbReference type="Proteomes" id="UP000811899">
    <property type="component" value="Unassembled WGS sequence"/>
</dbReference>
<evidence type="ECO:0000313" key="2">
    <source>
        <dbReference type="Proteomes" id="UP000811899"/>
    </source>
</evidence>
<keyword evidence="2" id="KW-1185">Reference proteome</keyword>
<dbReference type="InterPro" id="IPR009363">
    <property type="entry name" value="Phage_Mu_Gp16"/>
</dbReference>
<accession>A0AAW4L9U8</accession>
<gene>
    <name evidence="1" type="ORF">KI809_18815</name>
</gene>
<evidence type="ECO:0000313" key="1">
    <source>
        <dbReference type="EMBL" id="MBT0666365.1"/>
    </source>
</evidence>
<reference evidence="1 2" key="1">
    <citation type="submission" date="2021-05" db="EMBL/GenBank/DDBJ databases">
        <title>The draft genome of Geobacter pelophilus DSM 12255.</title>
        <authorList>
            <person name="Xu Z."/>
            <person name="Masuda Y."/>
            <person name="Itoh H."/>
            <person name="Senoo K."/>
        </authorList>
    </citation>
    <scope>NUCLEOTIDE SEQUENCE [LARGE SCALE GENOMIC DNA]</scope>
    <source>
        <strain evidence="1 2">DSM 12255</strain>
    </source>
</reference>
<dbReference type="AlphaFoldDB" id="A0AAW4L9U8"/>